<dbReference type="GO" id="GO:0006574">
    <property type="term" value="P:L-valine catabolic process"/>
    <property type="evidence" value="ECO:0007669"/>
    <property type="project" value="UniProtKB-UniRule"/>
</dbReference>
<dbReference type="AlphaFoldDB" id="A0A7J6VFF2"/>
<sequence length="138" mass="15425">MKTEYRIAIRSSLRNDFAEGVRAVLVDKDQNPKWNPSRLEDVDLSEVHSLFEPLAPDVELDVRDGHGHDGCKKRDSSSRTEGRRMKRQRHIRDHRSSPPPSSMLGLHDRGGTGSFASCWDNVCPTSLVIVCASGNMSP</sequence>
<dbReference type="EC" id="3.1.2.4" evidence="2"/>
<evidence type="ECO:0000313" key="5">
    <source>
        <dbReference type="EMBL" id="KAF5183467.1"/>
    </source>
</evidence>
<dbReference type="Pfam" id="PF16113">
    <property type="entry name" value="ECH_2"/>
    <property type="match status" value="1"/>
</dbReference>
<evidence type="ECO:0000256" key="1">
    <source>
        <dbReference type="ARBA" id="ARBA00022801"/>
    </source>
</evidence>
<name>A0A7J6VFF2_THATH</name>
<evidence type="ECO:0000259" key="4">
    <source>
        <dbReference type="Pfam" id="PF16113"/>
    </source>
</evidence>
<evidence type="ECO:0000256" key="2">
    <source>
        <dbReference type="RuleBase" id="RU369070"/>
    </source>
</evidence>
<accession>A0A7J6VFF2</accession>
<proteinExistence type="inferred from homology"/>
<dbReference type="EMBL" id="JABWDY010033370">
    <property type="protein sequence ID" value="KAF5183467.1"/>
    <property type="molecule type" value="Genomic_DNA"/>
</dbReference>
<protein>
    <recommendedName>
        <fullName evidence="2">3-hydroxyisobutyryl-CoA hydrolase</fullName>
        <shortName evidence="2">HIB-CoA hydrolase</shortName>
        <shortName evidence="2">HIBYL-CoA-H</shortName>
        <ecNumber evidence="2">3.1.2.4</ecNumber>
    </recommendedName>
    <alternativeName>
        <fullName evidence="2">3-hydroxyisobutyryl-coenzyme A hydrolase</fullName>
    </alternativeName>
</protein>
<comment type="catalytic activity">
    <reaction evidence="2">
        <text>3-hydroxy-2-methylpropanoyl-CoA + H2O = 3-hydroxy-2-methylpropanoate + CoA + H(+)</text>
        <dbReference type="Rhea" id="RHEA:20888"/>
        <dbReference type="ChEBI" id="CHEBI:11805"/>
        <dbReference type="ChEBI" id="CHEBI:15377"/>
        <dbReference type="ChEBI" id="CHEBI:15378"/>
        <dbReference type="ChEBI" id="CHEBI:57287"/>
        <dbReference type="ChEBI" id="CHEBI:57340"/>
        <dbReference type="EC" id="3.1.2.4"/>
    </reaction>
</comment>
<comment type="caution">
    <text evidence="5">The sequence shown here is derived from an EMBL/GenBank/DDBJ whole genome shotgun (WGS) entry which is preliminary data.</text>
</comment>
<dbReference type="GO" id="GO:0003860">
    <property type="term" value="F:3-hydroxyisobutyryl-CoA hydrolase activity"/>
    <property type="evidence" value="ECO:0007669"/>
    <property type="project" value="UniProtKB-UniRule"/>
</dbReference>
<dbReference type="OrthoDB" id="16820at2759"/>
<organism evidence="5 6">
    <name type="scientific">Thalictrum thalictroides</name>
    <name type="common">Rue-anemone</name>
    <name type="synonym">Anemone thalictroides</name>
    <dbReference type="NCBI Taxonomy" id="46969"/>
    <lineage>
        <taxon>Eukaryota</taxon>
        <taxon>Viridiplantae</taxon>
        <taxon>Streptophyta</taxon>
        <taxon>Embryophyta</taxon>
        <taxon>Tracheophyta</taxon>
        <taxon>Spermatophyta</taxon>
        <taxon>Magnoliopsida</taxon>
        <taxon>Ranunculales</taxon>
        <taxon>Ranunculaceae</taxon>
        <taxon>Thalictroideae</taxon>
        <taxon>Thalictrum</taxon>
    </lineage>
</organism>
<reference evidence="5 6" key="1">
    <citation type="submission" date="2020-06" db="EMBL/GenBank/DDBJ databases">
        <title>Transcriptomic and genomic resources for Thalictrum thalictroides and T. hernandezii: Facilitating candidate gene discovery in an emerging model plant lineage.</title>
        <authorList>
            <person name="Arias T."/>
            <person name="Riano-Pachon D.M."/>
            <person name="Di Stilio V.S."/>
        </authorList>
    </citation>
    <scope>NUCLEOTIDE SEQUENCE [LARGE SCALE GENOMIC DNA]</scope>
    <source>
        <strain evidence="6">cv. WT478/WT964</strain>
        <tissue evidence="5">Leaves</tissue>
    </source>
</reference>
<comment type="pathway">
    <text evidence="2">Amino-acid degradation; L-valine degradation.</text>
</comment>
<dbReference type="PANTHER" id="PTHR43176:SF5">
    <property type="entry name" value="3-HYDROXYISOBUTYRYL-COA HYDROLASE-LIKE PROTEIN 4, MITOCHONDRIAL"/>
    <property type="match status" value="1"/>
</dbReference>
<gene>
    <name evidence="5" type="ORF">FRX31_026946</name>
</gene>
<dbReference type="Proteomes" id="UP000554482">
    <property type="component" value="Unassembled WGS sequence"/>
</dbReference>
<feature type="compositionally biased region" description="Basic and acidic residues" evidence="3">
    <location>
        <begin position="60"/>
        <end position="83"/>
    </location>
</feature>
<evidence type="ECO:0000313" key="6">
    <source>
        <dbReference type="Proteomes" id="UP000554482"/>
    </source>
</evidence>
<dbReference type="InterPro" id="IPR032259">
    <property type="entry name" value="HIBYL-CoA-H"/>
</dbReference>
<dbReference type="GO" id="GO:0005829">
    <property type="term" value="C:cytosol"/>
    <property type="evidence" value="ECO:0007669"/>
    <property type="project" value="TreeGrafter"/>
</dbReference>
<comment type="similarity">
    <text evidence="2">Belongs to the enoyl-CoA hydratase/isomerase family.</text>
</comment>
<comment type="function">
    <text evidence="2">Hydrolyzes 3-hydroxyisobutyryl-CoA (HIBYL-CoA), a saline catabolite. Has high activity toward isobutyryl-CoA. Could be an isobutyryl-CoA dehydrogenase that functions in valine catabolism.</text>
</comment>
<keyword evidence="1 2" id="KW-0378">Hydrolase</keyword>
<feature type="region of interest" description="Disordered" evidence="3">
    <location>
        <begin position="60"/>
        <end position="107"/>
    </location>
</feature>
<evidence type="ECO:0000256" key="3">
    <source>
        <dbReference type="SAM" id="MobiDB-lite"/>
    </source>
</evidence>
<keyword evidence="6" id="KW-1185">Reference proteome</keyword>
<feature type="compositionally biased region" description="Basic residues" evidence="3">
    <location>
        <begin position="84"/>
        <end position="93"/>
    </location>
</feature>
<dbReference type="PANTHER" id="PTHR43176">
    <property type="entry name" value="3-HYDROXYISOBUTYRYL-COA HYDROLASE-RELATED"/>
    <property type="match status" value="1"/>
</dbReference>
<dbReference type="InterPro" id="IPR045004">
    <property type="entry name" value="ECH_dom"/>
</dbReference>
<dbReference type="Gene3D" id="3.90.226.10">
    <property type="entry name" value="2-enoyl-CoA Hydratase, Chain A, domain 1"/>
    <property type="match status" value="1"/>
</dbReference>
<feature type="domain" description="Enoyl-CoA hydratase/isomerase" evidence="4">
    <location>
        <begin position="1"/>
        <end position="51"/>
    </location>
</feature>